<feature type="transmembrane region" description="Helical" evidence="2">
    <location>
        <begin position="404"/>
        <end position="429"/>
    </location>
</feature>
<feature type="region of interest" description="Disordered" evidence="1">
    <location>
        <begin position="376"/>
        <end position="398"/>
    </location>
</feature>
<feature type="compositionally biased region" description="Low complexity" evidence="1">
    <location>
        <begin position="353"/>
        <end position="362"/>
    </location>
</feature>
<accession>A0A4Y4D9W4</accession>
<feature type="region of interest" description="Disordered" evidence="1">
    <location>
        <begin position="317"/>
        <end position="362"/>
    </location>
</feature>
<proteinExistence type="predicted"/>
<feature type="compositionally biased region" description="Basic and acidic residues" evidence="1">
    <location>
        <begin position="376"/>
        <end position="391"/>
    </location>
</feature>
<keyword evidence="2" id="KW-1133">Transmembrane helix</keyword>
<dbReference type="EMBL" id="BJNW01000014">
    <property type="protein sequence ID" value="GEC99550.1"/>
    <property type="molecule type" value="Genomic_DNA"/>
</dbReference>
<reference evidence="3 4" key="1">
    <citation type="submission" date="2019-06" db="EMBL/GenBank/DDBJ databases">
        <title>Whole genome shotgun sequence of Kocuria varians NBRC 15358.</title>
        <authorList>
            <person name="Hosoyama A."/>
            <person name="Uohara A."/>
            <person name="Ohji S."/>
            <person name="Ichikawa N."/>
        </authorList>
    </citation>
    <scope>NUCLEOTIDE SEQUENCE [LARGE SCALE GENOMIC DNA]</scope>
    <source>
        <strain evidence="3 4">NBRC 15358</strain>
    </source>
</reference>
<name>A0A4Y4D9W4_KOCVA</name>
<evidence type="ECO:0000256" key="1">
    <source>
        <dbReference type="SAM" id="MobiDB-lite"/>
    </source>
</evidence>
<dbReference type="Proteomes" id="UP000315730">
    <property type="component" value="Unassembled WGS sequence"/>
</dbReference>
<gene>
    <name evidence="3" type="ORF">KVA01_17050</name>
</gene>
<dbReference type="AlphaFoldDB" id="A0A4Y4D9W4"/>
<dbReference type="OrthoDB" id="9812156at2"/>
<keyword evidence="2" id="KW-0472">Membrane</keyword>
<feature type="compositionally biased region" description="Low complexity" evidence="1">
    <location>
        <begin position="326"/>
        <end position="342"/>
    </location>
</feature>
<dbReference type="STRING" id="1272.GCA_900014985_01979"/>
<feature type="transmembrane region" description="Helical" evidence="2">
    <location>
        <begin position="435"/>
        <end position="454"/>
    </location>
</feature>
<organism evidence="3 4">
    <name type="scientific">Kocuria varians</name>
    <name type="common">Micrococcus varians</name>
    <dbReference type="NCBI Taxonomy" id="1272"/>
    <lineage>
        <taxon>Bacteria</taxon>
        <taxon>Bacillati</taxon>
        <taxon>Actinomycetota</taxon>
        <taxon>Actinomycetes</taxon>
        <taxon>Micrococcales</taxon>
        <taxon>Micrococcaceae</taxon>
        <taxon>Kocuria</taxon>
    </lineage>
</organism>
<comment type="caution">
    <text evidence="3">The sequence shown here is derived from an EMBL/GenBank/DDBJ whole genome shotgun (WGS) entry which is preliminary data.</text>
</comment>
<feature type="compositionally biased region" description="Gly residues" evidence="1">
    <location>
        <begin position="343"/>
        <end position="352"/>
    </location>
</feature>
<keyword evidence="2" id="KW-0812">Transmembrane</keyword>
<evidence type="ECO:0000256" key="2">
    <source>
        <dbReference type="SAM" id="Phobius"/>
    </source>
</evidence>
<sequence>MTDYALNDRGSLDVVTENFYDTEIMRVFGGLSAGRAQTWHGLAALVPEPDNPFDPRTVSVRVGENKVAHLSAQDAHRYWHPLSRVIASGYTPVVPLHLEADLLRQDGVAEVDSRAVIDIAPPDLLFPLNTAPAQAAVLPQGSSIKVLDEQEFAEYLHSIVPASGEGRVILTLEVNKVRNSHGVTVDTVDVLYERKQVGRLSTQMSEQFIPIIHYAFEHDLLTAVWGTIRGSSFEVSMTLQSVRASEVPAQWFEELPNDVPELLPDAEHFDVPPAYVAVESDHGRNAKKWRKGFVAAHPDTPAPTGARGFAARFFGERSRGTEQRRAAASTAASPTDAASTGAPGAGHAGGPGSTAARTATAEAPAADGGVAALMDGHDGELVPAGETREGTGTRAASSSDAKTLVGGMTPLVTGLLVLTAILVVLGVVLLGVEPLATTLVLIVAVATGFMAVYLHRTL</sequence>
<keyword evidence="4" id="KW-1185">Reference proteome</keyword>
<evidence type="ECO:0000313" key="3">
    <source>
        <dbReference type="EMBL" id="GEC99550.1"/>
    </source>
</evidence>
<evidence type="ECO:0000313" key="4">
    <source>
        <dbReference type="Proteomes" id="UP000315730"/>
    </source>
</evidence>
<protein>
    <submittedName>
        <fullName evidence="3">Uncharacterized protein</fullName>
    </submittedName>
</protein>
<dbReference type="RefSeq" id="WP_141269765.1">
    <property type="nucleotide sequence ID" value="NZ_BJNW01000014.1"/>
</dbReference>